<protein>
    <submittedName>
        <fullName evidence="2">Uncharacterized protein</fullName>
    </submittedName>
</protein>
<dbReference type="EMBL" id="MU128935">
    <property type="protein sequence ID" value="KAF9516923.1"/>
    <property type="molecule type" value="Genomic_DNA"/>
</dbReference>
<accession>A0A9P6DZN8</accession>
<dbReference type="Proteomes" id="UP000886523">
    <property type="component" value="Unassembled WGS sequence"/>
</dbReference>
<reference evidence="2" key="1">
    <citation type="journal article" date="2020" name="Nat. Commun.">
        <title>Large-scale genome sequencing of mycorrhizal fungi provides insights into the early evolution of symbiotic traits.</title>
        <authorList>
            <person name="Miyauchi S."/>
            <person name="Kiss E."/>
            <person name="Kuo A."/>
            <person name="Drula E."/>
            <person name="Kohler A."/>
            <person name="Sanchez-Garcia M."/>
            <person name="Morin E."/>
            <person name="Andreopoulos B."/>
            <person name="Barry K.W."/>
            <person name="Bonito G."/>
            <person name="Buee M."/>
            <person name="Carver A."/>
            <person name="Chen C."/>
            <person name="Cichocki N."/>
            <person name="Clum A."/>
            <person name="Culley D."/>
            <person name="Crous P.W."/>
            <person name="Fauchery L."/>
            <person name="Girlanda M."/>
            <person name="Hayes R.D."/>
            <person name="Keri Z."/>
            <person name="LaButti K."/>
            <person name="Lipzen A."/>
            <person name="Lombard V."/>
            <person name="Magnuson J."/>
            <person name="Maillard F."/>
            <person name="Murat C."/>
            <person name="Nolan M."/>
            <person name="Ohm R.A."/>
            <person name="Pangilinan J."/>
            <person name="Pereira M.F."/>
            <person name="Perotto S."/>
            <person name="Peter M."/>
            <person name="Pfister S."/>
            <person name="Riley R."/>
            <person name="Sitrit Y."/>
            <person name="Stielow J.B."/>
            <person name="Szollosi G."/>
            <person name="Zifcakova L."/>
            <person name="Stursova M."/>
            <person name="Spatafora J.W."/>
            <person name="Tedersoo L."/>
            <person name="Vaario L.M."/>
            <person name="Yamada A."/>
            <person name="Yan M."/>
            <person name="Wang P."/>
            <person name="Xu J."/>
            <person name="Bruns T."/>
            <person name="Baldrian P."/>
            <person name="Vilgalys R."/>
            <person name="Dunand C."/>
            <person name="Henrissat B."/>
            <person name="Grigoriev I.V."/>
            <person name="Hibbett D."/>
            <person name="Nagy L.G."/>
            <person name="Martin F.M."/>
        </authorList>
    </citation>
    <scope>NUCLEOTIDE SEQUENCE</scope>
    <source>
        <strain evidence="2">UP504</strain>
    </source>
</reference>
<gene>
    <name evidence="2" type="ORF">BS47DRAFT_1340221</name>
</gene>
<comment type="caution">
    <text evidence="2">The sequence shown here is derived from an EMBL/GenBank/DDBJ whole genome shotgun (WGS) entry which is preliminary data.</text>
</comment>
<keyword evidence="3" id="KW-1185">Reference proteome</keyword>
<proteinExistence type="predicted"/>
<sequence length="165" mass="18000">MFLLCSSVHTLDDGDNAFPSRTTRSRRRRTLTAPPSRRLNKVCVWIPGILMAPNSEFSLFRLNSGSSSNKSQTKPSGQLERNSSIVSRSSSKSSPQDSPVCSPPPTPIRTRPTSFQVSPRRKPVPSVYGIIKTDSGDEFTLPAVVPVVVAKETDEEKGSQSESPL</sequence>
<name>A0A9P6DZN8_9AGAM</name>
<feature type="compositionally biased region" description="Low complexity" evidence="1">
    <location>
        <begin position="83"/>
        <end position="100"/>
    </location>
</feature>
<feature type="region of interest" description="Disordered" evidence="1">
    <location>
        <begin position="63"/>
        <end position="130"/>
    </location>
</feature>
<evidence type="ECO:0000256" key="1">
    <source>
        <dbReference type="SAM" id="MobiDB-lite"/>
    </source>
</evidence>
<dbReference type="AlphaFoldDB" id="A0A9P6DZN8"/>
<feature type="compositionally biased region" description="Polar residues" evidence="1">
    <location>
        <begin position="63"/>
        <end position="82"/>
    </location>
</feature>
<evidence type="ECO:0000313" key="2">
    <source>
        <dbReference type="EMBL" id="KAF9516923.1"/>
    </source>
</evidence>
<organism evidence="2 3">
    <name type="scientific">Hydnum rufescens UP504</name>
    <dbReference type="NCBI Taxonomy" id="1448309"/>
    <lineage>
        <taxon>Eukaryota</taxon>
        <taxon>Fungi</taxon>
        <taxon>Dikarya</taxon>
        <taxon>Basidiomycota</taxon>
        <taxon>Agaricomycotina</taxon>
        <taxon>Agaricomycetes</taxon>
        <taxon>Cantharellales</taxon>
        <taxon>Hydnaceae</taxon>
        <taxon>Hydnum</taxon>
    </lineage>
</organism>
<evidence type="ECO:0000313" key="3">
    <source>
        <dbReference type="Proteomes" id="UP000886523"/>
    </source>
</evidence>
<feature type="region of interest" description="Disordered" evidence="1">
    <location>
        <begin position="14"/>
        <end position="34"/>
    </location>
</feature>